<comment type="caution">
    <text evidence="1">The sequence shown here is derived from an EMBL/GenBank/DDBJ whole genome shotgun (WGS) entry which is preliminary data.</text>
</comment>
<evidence type="ECO:0000313" key="1">
    <source>
        <dbReference type="EMBL" id="KAI9177766.1"/>
    </source>
</evidence>
<organism evidence="1 2">
    <name type="scientific">Acer negundo</name>
    <name type="common">Box elder</name>
    <dbReference type="NCBI Taxonomy" id="4023"/>
    <lineage>
        <taxon>Eukaryota</taxon>
        <taxon>Viridiplantae</taxon>
        <taxon>Streptophyta</taxon>
        <taxon>Embryophyta</taxon>
        <taxon>Tracheophyta</taxon>
        <taxon>Spermatophyta</taxon>
        <taxon>Magnoliopsida</taxon>
        <taxon>eudicotyledons</taxon>
        <taxon>Gunneridae</taxon>
        <taxon>Pentapetalae</taxon>
        <taxon>rosids</taxon>
        <taxon>malvids</taxon>
        <taxon>Sapindales</taxon>
        <taxon>Sapindaceae</taxon>
        <taxon>Hippocastanoideae</taxon>
        <taxon>Acereae</taxon>
        <taxon>Acer</taxon>
    </lineage>
</organism>
<name>A0AAD5IWH8_ACENE</name>
<dbReference type="AlphaFoldDB" id="A0AAD5IWH8"/>
<dbReference type="PANTHER" id="PTHR37610">
    <property type="entry name" value="CCHC-TYPE DOMAIN-CONTAINING PROTEIN"/>
    <property type="match status" value="1"/>
</dbReference>
<protein>
    <recommendedName>
        <fullName evidence="3">Retrotransposon gag domain-containing protein</fullName>
    </recommendedName>
</protein>
<dbReference type="Pfam" id="PF14223">
    <property type="entry name" value="Retrotran_gag_2"/>
    <property type="match status" value="1"/>
</dbReference>
<proteinExistence type="predicted"/>
<accession>A0AAD5IWH8</accession>
<evidence type="ECO:0008006" key="3">
    <source>
        <dbReference type="Google" id="ProtNLM"/>
    </source>
</evidence>
<reference evidence="1" key="1">
    <citation type="journal article" date="2022" name="Plant J.">
        <title>Strategies of tolerance reflected in two North American maple genomes.</title>
        <authorList>
            <person name="McEvoy S.L."/>
            <person name="Sezen U.U."/>
            <person name="Trouern-Trend A."/>
            <person name="McMahon S.M."/>
            <person name="Schaberg P.G."/>
            <person name="Yang J."/>
            <person name="Wegrzyn J.L."/>
            <person name="Swenson N.G."/>
        </authorList>
    </citation>
    <scope>NUCLEOTIDE SEQUENCE</scope>
    <source>
        <strain evidence="1">91603</strain>
    </source>
</reference>
<reference evidence="1" key="2">
    <citation type="submission" date="2023-02" db="EMBL/GenBank/DDBJ databases">
        <authorList>
            <person name="Swenson N.G."/>
            <person name="Wegrzyn J.L."/>
            <person name="Mcevoy S.L."/>
        </authorList>
    </citation>
    <scope>NUCLEOTIDE SEQUENCE</scope>
    <source>
        <strain evidence="1">91603</strain>
        <tissue evidence="1">Leaf</tissue>
    </source>
</reference>
<dbReference type="EMBL" id="JAJSOW010000102">
    <property type="protein sequence ID" value="KAI9177766.1"/>
    <property type="molecule type" value="Genomic_DNA"/>
</dbReference>
<keyword evidence="2" id="KW-1185">Reference proteome</keyword>
<dbReference type="Proteomes" id="UP001064489">
    <property type="component" value="Chromosome 5"/>
</dbReference>
<dbReference type="PANTHER" id="PTHR37610:SF47">
    <property type="entry name" value="RETROTRANSPOSON COPIA-LIKE N-TERMINAL DOMAIN-CONTAINING PROTEIN"/>
    <property type="match status" value="1"/>
</dbReference>
<evidence type="ECO:0000313" key="2">
    <source>
        <dbReference type="Proteomes" id="UP001064489"/>
    </source>
</evidence>
<sequence>MYVCGRGKINYLIGVKKEPKSTNAQHATWDVENLMAMAWLVNSMDEDISSYYLGYLTAKEMWDSLTEMYSDLGNQSQIYELQLKLGESKQGSDTVTKYFVGL</sequence>
<gene>
    <name evidence="1" type="ORF">LWI28_019012</name>
</gene>